<evidence type="ECO:0000259" key="3">
    <source>
        <dbReference type="PROSITE" id="PS50157"/>
    </source>
</evidence>
<organism evidence="4 5">
    <name type="scientific">Aromia moschata</name>
    <dbReference type="NCBI Taxonomy" id="1265417"/>
    <lineage>
        <taxon>Eukaryota</taxon>
        <taxon>Metazoa</taxon>
        <taxon>Ecdysozoa</taxon>
        <taxon>Arthropoda</taxon>
        <taxon>Hexapoda</taxon>
        <taxon>Insecta</taxon>
        <taxon>Pterygota</taxon>
        <taxon>Neoptera</taxon>
        <taxon>Endopterygota</taxon>
        <taxon>Coleoptera</taxon>
        <taxon>Polyphaga</taxon>
        <taxon>Cucujiformia</taxon>
        <taxon>Chrysomeloidea</taxon>
        <taxon>Cerambycidae</taxon>
        <taxon>Cerambycinae</taxon>
        <taxon>Callichromatini</taxon>
        <taxon>Aromia</taxon>
    </lineage>
</organism>
<sequence>MTTTLSRATRRRKSTRSTKKADGTAVSDDSDVSVIEIPSDGEEAARGCAMDKDKESPRRGRGRPRKSVDTSDGGKRRRGRPPKGAAPDTEEESPTKKSRTESDDDTPTMKKEEAKCPHCPKSFPSQNSLTTHIQHHNLENSLRNKAGAVRQSVIPEYRHRCDDCQESFKNSILLKRHQCKKKAPPKL</sequence>
<dbReference type="InterPro" id="IPR017956">
    <property type="entry name" value="AT_hook_DNA-bd_motif"/>
</dbReference>
<dbReference type="PROSITE" id="PS00028">
    <property type="entry name" value="ZINC_FINGER_C2H2_1"/>
    <property type="match status" value="1"/>
</dbReference>
<protein>
    <recommendedName>
        <fullName evidence="3">C2H2-type domain-containing protein</fullName>
    </recommendedName>
</protein>
<accession>A0AAV8ZC66</accession>
<feature type="compositionally biased region" description="Basic and acidic residues" evidence="2">
    <location>
        <begin position="93"/>
        <end position="116"/>
    </location>
</feature>
<feature type="region of interest" description="Disordered" evidence="2">
    <location>
        <begin position="1"/>
        <end position="128"/>
    </location>
</feature>
<feature type="compositionally biased region" description="Basic residues" evidence="2">
    <location>
        <begin position="8"/>
        <end position="18"/>
    </location>
</feature>
<feature type="compositionally biased region" description="Basic and acidic residues" evidence="2">
    <location>
        <begin position="43"/>
        <end position="58"/>
    </location>
</feature>
<evidence type="ECO:0000256" key="1">
    <source>
        <dbReference type="PROSITE-ProRule" id="PRU00042"/>
    </source>
</evidence>
<dbReference type="InterPro" id="IPR013087">
    <property type="entry name" value="Znf_C2H2_type"/>
</dbReference>
<gene>
    <name evidence="4" type="ORF">NQ318_014740</name>
</gene>
<feature type="domain" description="C2H2-type" evidence="3">
    <location>
        <begin position="114"/>
        <end position="141"/>
    </location>
</feature>
<proteinExistence type="predicted"/>
<evidence type="ECO:0000256" key="2">
    <source>
        <dbReference type="SAM" id="MobiDB-lite"/>
    </source>
</evidence>
<dbReference type="SMART" id="SM00355">
    <property type="entry name" value="ZnF_C2H2"/>
    <property type="match status" value="2"/>
</dbReference>
<dbReference type="Pfam" id="PF00096">
    <property type="entry name" value="zf-C2H2"/>
    <property type="match status" value="1"/>
</dbReference>
<evidence type="ECO:0000313" key="4">
    <source>
        <dbReference type="EMBL" id="KAJ8961492.1"/>
    </source>
</evidence>
<keyword evidence="1" id="KW-0863">Zinc-finger</keyword>
<dbReference type="PRINTS" id="PR00929">
    <property type="entry name" value="ATHOOK"/>
</dbReference>
<dbReference type="Proteomes" id="UP001162162">
    <property type="component" value="Unassembled WGS sequence"/>
</dbReference>
<evidence type="ECO:0000313" key="5">
    <source>
        <dbReference type="Proteomes" id="UP001162162"/>
    </source>
</evidence>
<dbReference type="PROSITE" id="PS50157">
    <property type="entry name" value="ZINC_FINGER_C2H2_2"/>
    <property type="match status" value="1"/>
</dbReference>
<keyword evidence="1" id="KW-0479">Metal-binding</keyword>
<dbReference type="SUPFAM" id="SSF57667">
    <property type="entry name" value="beta-beta-alpha zinc fingers"/>
    <property type="match status" value="1"/>
</dbReference>
<dbReference type="InterPro" id="IPR036236">
    <property type="entry name" value="Znf_C2H2_sf"/>
</dbReference>
<reference evidence="4" key="1">
    <citation type="journal article" date="2023" name="Insect Mol. Biol.">
        <title>Genome sequencing provides insights into the evolution of gene families encoding plant cell wall-degrading enzymes in longhorned beetles.</title>
        <authorList>
            <person name="Shin N.R."/>
            <person name="Okamura Y."/>
            <person name="Kirsch R."/>
            <person name="Pauchet Y."/>
        </authorList>
    </citation>
    <scope>NUCLEOTIDE SEQUENCE</scope>
    <source>
        <strain evidence="4">AMC_N1</strain>
    </source>
</reference>
<dbReference type="GO" id="GO:0003677">
    <property type="term" value="F:DNA binding"/>
    <property type="evidence" value="ECO:0007669"/>
    <property type="project" value="InterPro"/>
</dbReference>
<dbReference type="GO" id="GO:0008270">
    <property type="term" value="F:zinc ion binding"/>
    <property type="evidence" value="ECO:0007669"/>
    <property type="project" value="UniProtKB-KW"/>
</dbReference>
<dbReference type="AlphaFoldDB" id="A0AAV8ZC66"/>
<name>A0AAV8ZC66_9CUCU</name>
<keyword evidence="5" id="KW-1185">Reference proteome</keyword>
<comment type="caution">
    <text evidence="4">The sequence shown here is derived from an EMBL/GenBank/DDBJ whole genome shotgun (WGS) entry which is preliminary data.</text>
</comment>
<dbReference type="EMBL" id="JAPWTK010000005">
    <property type="protein sequence ID" value="KAJ8961492.1"/>
    <property type="molecule type" value="Genomic_DNA"/>
</dbReference>
<dbReference type="Gene3D" id="3.30.160.60">
    <property type="entry name" value="Classic Zinc Finger"/>
    <property type="match status" value="1"/>
</dbReference>
<keyword evidence="1" id="KW-0862">Zinc</keyword>
<dbReference type="Pfam" id="PF13894">
    <property type="entry name" value="zf-C2H2_4"/>
    <property type="match status" value="1"/>
</dbReference>